<sequence>MATLTETEIELRLLFILLVFIGILILCCFLHALMEISPGVLQTQCHTFSGYLRNHCQNVNLYKSTKMGNCCVKAYVEESDNQGGSAPNPLIIGLAGHLRHHFASRSARELDDLPPSYDNYSPPSYEDCVVVVDDKLPIIS</sequence>
<evidence type="ECO:0000256" key="1">
    <source>
        <dbReference type="SAM" id="Phobius"/>
    </source>
</evidence>
<name>A0A8J2P0T2_9HEXA</name>
<comment type="caution">
    <text evidence="2">The sequence shown here is derived from an EMBL/GenBank/DDBJ whole genome shotgun (WGS) entry which is preliminary data.</text>
</comment>
<keyword evidence="1" id="KW-0472">Membrane</keyword>
<evidence type="ECO:0000313" key="3">
    <source>
        <dbReference type="Proteomes" id="UP000708208"/>
    </source>
</evidence>
<keyword evidence="1" id="KW-1133">Transmembrane helix</keyword>
<keyword evidence="3" id="KW-1185">Reference proteome</keyword>
<organism evidence="2 3">
    <name type="scientific">Allacma fusca</name>
    <dbReference type="NCBI Taxonomy" id="39272"/>
    <lineage>
        <taxon>Eukaryota</taxon>
        <taxon>Metazoa</taxon>
        <taxon>Ecdysozoa</taxon>
        <taxon>Arthropoda</taxon>
        <taxon>Hexapoda</taxon>
        <taxon>Collembola</taxon>
        <taxon>Symphypleona</taxon>
        <taxon>Sminthuridae</taxon>
        <taxon>Allacma</taxon>
    </lineage>
</organism>
<proteinExistence type="predicted"/>
<feature type="transmembrane region" description="Helical" evidence="1">
    <location>
        <begin position="12"/>
        <end position="34"/>
    </location>
</feature>
<dbReference type="Proteomes" id="UP000708208">
    <property type="component" value="Unassembled WGS sequence"/>
</dbReference>
<protein>
    <submittedName>
        <fullName evidence="2">Uncharacterized protein</fullName>
    </submittedName>
</protein>
<reference evidence="2" key="1">
    <citation type="submission" date="2021-06" db="EMBL/GenBank/DDBJ databases">
        <authorList>
            <person name="Hodson N. C."/>
            <person name="Mongue J. A."/>
            <person name="Jaron S. K."/>
        </authorList>
    </citation>
    <scope>NUCLEOTIDE SEQUENCE</scope>
</reference>
<dbReference type="AlphaFoldDB" id="A0A8J2P0T2"/>
<keyword evidence="1" id="KW-0812">Transmembrane</keyword>
<accession>A0A8J2P0T2</accession>
<dbReference type="EMBL" id="CAJVCH010136731">
    <property type="protein sequence ID" value="CAG7726529.1"/>
    <property type="molecule type" value="Genomic_DNA"/>
</dbReference>
<gene>
    <name evidence="2" type="ORF">AFUS01_LOCUS15438</name>
</gene>
<evidence type="ECO:0000313" key="2">
    <source>
        <dbReference type="EMBL" id="CAG7726529.1"/>
    </source>
</evidence>